<accession>A0ACC2V771</accession>
<evidence type="ECO:0000313" key="1">
    <source>
        <dbReference type="EMBL" id="KAJ9094926.1"/>
    </source>
</evidence>
<name>A0ACC2V771_9TREE</name>
<comment type="caution">
    <text evidence="1">The sequence shown here is derived from an EMBL/GenBank/DDBJ whole genome shotgun (WGS) entry which is preliminary data.</text>
</comment>
<organism evidence="1 2">
    <name type="scientific">Naganishia friedmannii</name>
    <dbReference type="NCBI Taxonomy" id="89922"/>
    <lineage>
        <taxon>Eukaryota</taxon>
        <taxon>Fungi</taxon>
        <taxon>Dikarya</taxon>
        <taxon>Basidiomycota</taxon>
        <taxon>Agaricomycotina</taxon>
        <taxon>Tremellomycetes</taxon>
        <taxon>Filobasidiales</taxon>
        <taxon>Filobasidiaceae</taxon>
        <taxon>Naganishia</taxon>
    </lineage>
</organism>
<protein>
    <submittedName>
        <fullName evidence="1">Uncharacterized protein</fullName>
    </submittedName>
</protein>
<keyword evidence="2" id="KW-1185">Reference proteome</keyword>
<gene>
    <name evidence="1" type="ORF">QFC21_005718</name>
</gene>
<evidence type="ECO:0000313" key="2">
    <source>
        <dbReference type="Proteomes" id="UP001227268"/>
    </source>
</evidence>
<sequence>MAFAITSFDITYKATVDGVISGTGDDSSMTTTFMDLSLPCCITTSVRPLGETGDVWFGDCDYPGVNFTLAARYGTSIPLILSVSRISHGPGFEHTEDYAPGADLINGWNERLNNIKSNSLFSTQLQGDGNAHQIATLREKMNDLFAHL</sequence>
<reference evidence="1" key="1">
    <citation type="submission" date="2023-04" db="EMBL/GenBank/DDBJ databases">
        <title>Draft Genome sequencing of Naganishia species isolated from polar environments using Oxford Nanopore Technology.</title>
        <authorList>
            <person name="Leo P."/>
            <person name="Venkateswaran K."/>
        </authorList>
    </citation>
    <scope>NUCLEOTIDE SEQUENCE</scope>
    <source>
        <strain evidence="1">MNA-CCFEE 5423</strain>
    </source>
</reference>
<proteinExistence type="predicted"/>
<dbReference type="Proteomes" id="UP001227268">
    <property type="component" value="Unassembled WGS sequence"/>
</dbReference>
<dbReference type="EMBL" id="JASBWT010000023">
    <property type="protein sequence ID" value="KAJ9094926.1"/>
    <property type="molecule type" value="Genomic_DNA"/>
</dbReference>